<feature type="chain" id="PRO_5007542683" evidence="1">
    <location>
        <begin position="22"/>
        <end position="153"/>
    </location>
</feature>
<proteinExistence type="predicted"/>
<dbReference type="EMBL" id="GEGO01004522">
    <property type="protein sequence ID" value="JAR90882.1"/>
    <property type="molecule type" value="Transcribed_RNA"/>
</dbReference>
<name>A0A147BK93_IXORI</name>
<dbReference type="AlphaFoldDB" id="A0A147BK93"/>
<reference evidence="2" key="1">
    <citation type="journal article" date="2018" name="PLoS Negl. Trop. Dis.">
        <title>Sialome diversity of ticks revealed by RNAseq of single tick salivary glands.</title>
        <authorList>
            <person name="Perner J."/>
            <person name="Kropackova S."/>
            <person name="Kopacek P."/>
            <person name="Ribeiro J.M."/>
        </authorList>
    </citation>
    <scope>NUCLEOTIDE SEQUENCE</scope>
    <source>
        <strain evidence="2">Siblings of single egg batch collected in Ceske Budejovice</strain>
        <tissue evidence="2">Salivary glands</tissue>
    </source>
</reference>
<protein>
    <submittedName>
        <fullName evidence="2">Putative tick transposon</fullName>
    </submittedName>
</protein>
<accession>A0A147BK93</accession>
<evidence type="ECO:0000256" key="1">
    <source>
        <dbReference type="SAM" id="SignalP"/>
    </source>
</evidence>
<sequence>MSTRRLLVHALVYSVLRYGVTLFGQCTDLLESKVNSLLKGILRSMAYGSSAQTSDNIFDDLNLPSFRALFMHTVVLRHYRDDTFKVPNLVCRDLRKLEPYVTPRINTHFGKSIRSYYVPHMFNNLPPPLSDITYRGRLKGKLKSVCSIMVKRH</sequence>
<organism evidence="2">
    <name type="scientific">Ixodes ricinus</name>
    <name type="common">Common tick</name>
    <name type="synonym">Acarus ricinus</name>
    <dbReference type="NCBI Taxonomy" id="34613"/>
    <lineage>
        <taxon>Eukaryota</taxon>
        <taxon>Metazoa</taxon>
        <taxon>Ecdysozoa</taxon>
        <taxon>Arthropoda</taxon>
        <taxon>Chelicerata</taxon>
        <taxon>Arachnida</taxon>
        <taxon>Acari</taxon>
        <taxon>Parasitiformes</taxon>
        <taxon>Ixodida</taxon>
        <taxon>Ixodoidea</taxon>
        <taxon>Ixodidae</taxon>
        <taxon>Ixodinae</taxon>
        <taxon>Ixodes</taxon>
    </lineage>
</organism>
<evidence type="ECO:0000313" key="2">
    <source>
        <dbReference type="EMBL" id="JAR90882.1"/>
    </source>
</evidence>
<keyword evidence="1" id="KW-0732">Signal</keyword>
<feature type="signal peptide" evidence="1">
    <location>
        <begin position="1"/>
        <end position="21"/>
    </location>
</feature>